<reference evidence="1 2" key="1">
    <citation type="submission" date="2018-06" db="EMBL/GenBank/DDBJ databases">
        <title>Genomic Encyclopedia of Archaeal and Bacterial Type Strains, Phase II (KMG-II): from individual species to whole genera.</title>
        <authorList>
            <person name="Goeker M."/>
        </authorList>
    </citation>
    <scope>NUCLEOTIDE SEQUENCE [LARGE SCALE GENOMIC DNA]</scope>
    <source>
        <strain evidence="1 2">DSM 23241</strain>
    </source>
</reference>
<proteinExistence type="predicted"/>
<sequence length="174" mass="20961">MRLNFLQKWLEGAPLTLESSCNLIMVEHHPVILELLDQSRHQLEALLNSKNYQHTLLPQLAQKIQLIHKQIRQYIHTEQVYFFPYLKKQPKVALHDDDISLNDHLLKTMQHKHDVFMKALQHQRKIVNNYMIKKDWDAEFKSFINHLFLLEKKIQNWLMLEQKNIYPFLTKAAK</sequence>
<gene>
    <name evidence="1" type="ORF">LX80_00604</name>
</gene>
<keyword evidence="2" id="KW-1185">Reference proteome</keyword>
<organism evidence="1 2">
    <name type="scientific">Hydrotalea sandarakina</name>
    <dbReference type="NCBI Taxonomy" id="1004304"/>
    <lineage>
        <taxon>Bacteria</taxon>
        <taxon>Pseudomonadati</taxon>
        <taxon>Bacteroidota</taxon>
        <taxon>Chitinophagia</taxon>
        <taxon>Chitinophagales</taxon>
        <taxon>Chitinophagaceae</taxon>
        <taxon>Hydrotalea</taxon>
    </lineage>
</organism>
<dbReference type="InterPro" id="IPR029063">
    <property type="entry name" value="SAM-dependent_MTases_sf"/>
</dbReference>
<evidence type="ECO:0000313" key="2">
    <source>
        <dbReference type="Proteomes" id="UP000249720"/>
    </source>
</evidence>
<dbReference type="OrthoDB" id="9925614at2"/>
<comment type="caution">
    <text evidence="1">The sequence shown here is derived from an EMBL/GenBank/DDBJ whole genome shotgun (WGS) entry which is preliminary data.</text>
</comment>
<dbReference type="EMBL" id="QKZV01000002">
    <property type="protein sequence ID" value="PZX64408.1"/>
    <property type="molecule type" value="Genomic_DNA"/>
</dbReference>
<dbReference type="RefSeq" id="WP_111293592.1">
    <property type="nucleotide sequence ID" value="NZ_QKZV01000002.1"/>
</dbReference>
<name>A0A2W7RUM4_9BACT</name>
<dbReference type="AlphaFoldDB" id="A0A2W7RUM4"/>
<protein>
    <submittedName>
        <fullName evidence="1">Uncharacterized protein</fullName>
    </submittedName>
</protein>
<evidence type="ECO:0000313" key="1">
    <source>
        <dbReference type="EMBL" id="PZX64408.1"/>
    </source>
</evidence>
<dbReference type="Gene3D" id="3.40.50.150">
    <property type="entry name" value="Vaccinia Virus protein VP39"/>
    <property type="match status" value="1"/>
</dbReference>
<dbReference type="Proteomes" id="UP000249720">
    <property type="component" value="Unassembled WGS sequence"/>
</dbReference>
<accession>A0A2W7RUM4</accession>